<comment type="caution">
    <text evidence="3">The sequence shown here is derived from an EMBL/GenBank/DDBJ whole genome shotgun (WGS) entry which is preliminary data.</text>
</comment>
<dbReference type="GO" id="GO:0016787">
    <property type="term" value="F:hydrolase activity"/>
    <property type="evidence" value="ECO:0007669"/>
    <property type="project" value="UniProtKB-KW"/>
</dbReference>
<dbReference type="Proteomes" id="UP000641386">
    <property type="component" value="Unassembled WGS sequence"/>
</dbReference>
<feature type="compositionally biased region" description="Polar residues" evidence="2">
    <location>
        <begin position="58"/>
        <end position="67"/>
    </location>
</feature>
<dbReference type="SUPFAM" id="SSF63817">
    <property type="entry name" value="Sortase"/>
    <property type="match status" value="1"/>
</dbReference>
<feature type="compositionally biased region" description="Low complexity" evidence="2">
    <location>
        <begin position="36"/>
        <end position="57"/>
    </location>
</feature>
<protein>
    <submittedName>
        <fullName evidence="3">Class F sortase</fullName>
    </submittedName>
</protein>
<dbReference type="NCBIfam" id="NF033748">
    <property type="entry name" value="class_F_sortase"/>
    <property type="match status" value="1"/>
</dbReference>
<dbReference type="AlphaFoldDB" id="A0A919DU75"/>
<dbReference type="Pfam" id="PF04203">
    <property type="entry name" value="Sortase"/>
    <property type="match status" value="1"/>
</dbReference>
<dbReference type="Gene3D" id="2.40.260.10">
    <property type="entry name" value="Sortase"/>
    <property type="match status" value="1"/>
</dbReference>
<dbReference type="InterPro" id="IPR023365">
    <property type="entry name" value="Sortase_dom-sf"/>
</dbReference>
<evidence type="ECO:0000256" key="1">
    <source>
        <dbReference type="ARBA" id="ARBA00022801"/>
    </source>
</evidence>
<accession>A0A919DU75</accession>
<sequence length="231" mass="24278">MLIQHSLGSPVSEARQQPRPAAVASHAVPSAPPSTLPETTTIPTPSTPFTPAAPSTALRPSTPTTPAAGSLDKGLPRSTPVRISIPEIGVDAPFTKLSLDASKHLSPPPANDKNLVGWFQGGASPGERGAAIVVGHVDTKTGPAVFVDLASLERGDPVSITRADGVVARFKVDRAEKFSKAAFPDDLVYTDTPTAELRLITCGGTFDRSKQDYEDNLVVFAHLDSIKMTRP</sequence>
<feature type="region of interest" description="Disordered" evidence="2">
    <location>
        <begin position="1"/>
        <end position="82"/>
    </location>
</feature>
<organism evidence="3 4">
    <name type="scientific">Streptomyces spiralis</name>
    <dbReference type="NCBI Taxonomy" id="66376"/>
    <lineage>
        <taxon>Bacteria</taxon>
        <taxon>Bacillati</taxon>
        <taxon>Actinomycetota</taxon>
        <taxon>Actinomycetes</taxon>
        <taxon>Kitasatosporales</taxon>
        <taxon>Streptomycetaceae</taxon>
        <taxon>Streptomyces</taxon>
    </lineage>
</organism>
<dbReference type="CDD" id="cd05829">
    <property type="entry name" value="Sortase_F"/>
    <property type="match status" value="1"/>
</dbReference>
<name>A0A919DU75_9ACTN</name>
<proteinExistence type="predicted"/>
<reference evidence="3" key="1">
    <citation type="journal article" date="2014" name="Int. J. Syst. Evol. Microbiol.">
        <title>Complete genome sequence of Corynebacterium casei LMG S-19264T (=DSM 44701T), isolated from a smear-ripened cheese.</title>
        <authorList>
            <consortium name="US DOE Joint Genome Institute (JGI-PGF)"/>
            <person name="Walter F."/>
            <person name="Albersmeier A."/>
            <person name="Kalinowski J."/>
            <person name="Ruckert C."/>
        </authorList>
    </citation>
    <scope>NUCLEOTIDE SEQUENCE</scope>
    <source>
        <strain evidence="3">JCM 3302</strain>
    </source>
</reference>
<evidence type="ECO:0000256" key="2">
    <source>
        <dbReference type="SAM" id="MobiDB-lite"/>
    </source>
</evidence>
<dbReference type="EMBL" id="BNBC01000017">
    <property type="protein sequence ID" value="GHE79416.1"/>
    <property type="molecule type" value="Genomic_DNA"/>
</dbReference>
<keyword evidence="4" id="KW-1185">Reference proteome</keyword>
<evidence type="ECO:0000313" key="4">
    <source>
        <dbReference type="Proteomes" id="UP000641386"/>
    </source>
</evidence>
<feature type="compositionally biased region" description="Low complexity" evidence="2">
    <location>
        <begin position="18"/>
        <end position="29"/>
    </location>
</feature>
<reference evidence="3" key="2">
    <citation type="submission" date="2020-09" db="EMBL/GenBank/DDBJ databases">
        <authorList>
            <person name="Sun Q."/>
            <person name="Ohkuma M."/>
        </authorList>
    </citation>
    <scope>NUCLEOTIDE SEQUENCE</scope>
    <source>
        <strain evidence="3">JCM 3302</strain>
    </source>
</reference>
<keyword evidence="1" id="KW-0378">Hydrolase</keyword>
<gene>
    <name evidence="3" type="ORF">GCM10014715_38260</name>
</gene>
<evidence type="ECO:0000313" key="3">
    <source>
        <dbReference type="EMBL" id="GHE79416.1"/>
    </source>
</evidence>
<dbReference type="InterPro" id="IPR042001">
    <property type="entry name" value="Sortase_F"/>
</dbReference>
<dbReference type="InterPro" id="IPR005754">
    <property type="entry name" value="Sortase"/>
</dbReference>